<evidence type="ECO:0000256" key="1">
    <source>
        <dbReference type="ARBA" id="ARBA00023002"/>
    </source>
</evidence>
<keyword evidence="1" id="KW-0560">Oxidoreductase</keyword>
<dbReference type="InterPro" id="IPR013154">
    <property type="entry name" value="ADH-like_N"/>
</dbReference>
<dbReference type="Pfam" id="PF13602">
    <property type="entry name" value="ADH_zinc_N_2"/>
    <property type="match status" value="1"/>
</dbReference>
<dbReference type="InterPro" id="IPR011032">
    <property type="entry name" value="GroES-like_sf"/>
</dbReference>
<dbReference type="SUPFAM" id="SSF51735">
    <property type="entry name" value="NAD(P)-binding Rossmann-fold domains"/>
    <property type="match status" value="1"/>
</dbReference>
<protein>
    <submittedName>
        <fullName evidence="3">NADP-dependent oxidoreductase</fullName>
    </submittedName>
</protein>
<dbReference type="PANTHER" id="PTHR11695">
    <property type="entry name" value="ALCOHOL DEHYDROGENASE RELATED"/>
    <property type="match status" value="1"/>
</dbReference>
<evidence type="ECO:0000259" key="2">
    <source>
        <dbReference type="SMART" id="SM00829"/>
    </source>
</evidence>
<dbReference type="SUPFAM" id="SSF50129">
    <property type="entry name" value="GroES-like"/>
    <property type="match status" value="1"/>
</dbReference>
<dbReference type="InterPro" id="IPR036291">
    <property type="entry name" value="NAD(P)-bd_dom_sf"/>
</dbReference>
<dbReference type="PANTHER" id="PTHR11695:SF294">
    <property type="entry name" value="RETICULON-4-INTERACTING PROTEIN 1, MITOCHONDRIAL"/>
    <property type="match status" value="1"/>
</dbReference>
<keyword evidence="4" id="KW-1185">Reference proteome</keyword>
<dbReference type="SMART" id="SM00829">
    <property type="entry name" value="PKS_ER"/>
    <property type="match status" value="1"/>
</dbReference>
<dbReference type="InterPro" id="IPR050700">
    <property type="entry name" value="YIM1/Zinc_Alcohol_DH_Fams"/>
</dbReference>
<dbReference type="Proteomes" id="UP000663570">
    <property type="component" value="Chromosome"/>
</dbReference>
<evidence type="ECO:0000313" key="4">
    <source>
        <dbReference type="Proteomes" id="UP000663570"/>
    </source>
</evidence>
<dbReference type="PROSITE" id="PS01162">
    <property type="entry name" value="QOR_ZETA_CRYSTAL"/>
    <property type="match status" value="1"/>
</dbReference>
<sequence>MNTTHLAAVIHRYGDADVISLEQRPMPQPGPDDVLVRIHAASVNPVDWKIRKGYLKDMLPHQLPLTLGWDFAGEIVAVGTQVTGWQIGDAVFARPDIVRDGSYAEYIAVRASEIARKPASLNWQEAAAVPLVALTAWQSLFDMAQLQAGERVLIHAGAGGVGNFAIQLAKVRGAHVITTTSTANVELVKSLGADEVIDYTKQDFSTLRDLDVVFDTLGGDIQLKSLATLRRGGRIVTIASPVDAALAAQHGVTPFFCFVQPNGPQLAEIGQLADAGKLRVVIDSVFPLSEIRAAHARSETGRARGKIVIQVS</sequence>
<dbReference type="InterPro" id="IPR020843">
    <property type="entry name" value="ER"/>
</dbReference>
<gene>
    <name evidence="3" type="ORF">JY500_20660</name>
</gene>
<name>A0ABX7M7Y5_9RHOO</name>
<dbReference type="EMBL" id="CP071060">
    <property type="protein sequence ID" value="QSI76828.1"/>
    <property type="molecule type" value="Genomic_DNA"/>
</dbReference>
<evidence type="ECO:0000313" key="3">
    <source>
        <dbReference type="EMBL" id="QSI76828.1"/>
    </source>
</evidence>
<dbReference type="InterPro" id="IPR002364">
    <property type="entry name" value="Quin_OxRdtase/zeta-crystal_CS"/>
</dbReference>
<proteinExistence type="predicted"/>
<dbReference type="Pfam" id="PF08240">
    <property type="entry name" value="ADH_N"/>
    <property type="match status" value="1"/>
</dbReference>
<dbReference type="Gene3D" id="3.40.50.720">
    <property type="entry name" value="NAD(P)-binding Rossmann-like Domain"/>
    <property type="match status" value="1"/>
</dbReference>
<dbReference type="Gene3D" id="3.90.180.10">
    <property type="entry name" value="Medium-chain alcohol dehydrogenases, catalytic domain"/>
    <property type="match status" value="1"/>
</dbReference>
<accession>A0ABX7M7Y5</accession>
<dbReference type="RefSeq" id="WP_206254432.1">
    <property type="nucleotide sequence ID" value="NZ_CP071060.1"/>
</dbReference>
<organism evidence="3 4">
    <name type="scientific">Niveibacterium microcysteis</name>
    <dbReference type="NCBI Taxonomy" id="2811415"/>
    <lineage>
        <taxon>Bacteria</taxon>
        <taxon>Pseudomonadati</taxon>
        <taxon>Pseudomonadota</taxon>
        <taxon>Betaproteobacteria</taxon>
        <taxon>Rhodocyclales</taxon>
        <taxon>Rhodocyclaceae</taxon>
        <taxon>Niveibacterium</taxon>
    </lineage>
</organism>
<feature type="domain" description="Enoyl reductase (ER)" evidence="2">
    <location>
        <begin position="14"/>
        <end position="309"/>
    </location>
</feature>
<dbReference type="CDD" id="cd05289">
    <property type="entry name" value="MDR_like_2"/>
    <property type="match status" value="1"/>
</dbReference>
<reference evidence="3 4" key="1">
    <citation type="submission" date="2021-02" db="EMBL/GenBank/DDBJ databases">
        <title>Niveibacterium changnyeongensis HC41.</title>
        <authorList>
            <person name="Kang M."/>
        </authorList>
    </citation>
    <scope>NUCLEOTIDE SEQUENCE [LARGE SCALE GENOMIC DNA]</scope>
    <source>
        <strain evidence="3 4">HC41</strain>
    </source>
</reference>